<dbReference type="AlphaFoldDB" id="A0A4R5DCP6"/>
<comment type="caution">
    <text evidence="2">The sequence shown here is derived from an EMBL/GenBank/DDBJ whole genome shotgun (WGS) entry which is preliminary data.</text>
</comment>
<name>A0A4R5DCP6_9BACT</name>
<keyword evidence="2" id="KW-0378">Hydrolase</keyword>
<dbReference type="Gene3D" id="3.40.50.1820">
    <property type="entry name" value="alpha/beta hydrolase"/>
    <property type="match status" value="1"/>
</dbReference>
<organism evidence="2 3">
    <name type="scientific">Dyadobacter psychrotolerans</name>
    <dbReference type="NCBI Taxonomy" id="2541721"/>
    <lineage>
        <taxon>Bacteria</taxon>
        <taxon>Pseudomonadati</taxon>
        <taxon>Bacteroidota</taxon>
        <taxon>Cytophagia</taxon>
        <taxon>Cytophagales</taxon>
        <taxon>Spirosomataceae</taxon>
        <taxon>Dyadobacter</taxon>
    </lineage>
</organism>
<dbReference type="Proteomes" id="UP000294850">
    <property type="component" value="Unassembled WGS sequence"/>
</dbReference>
<dbReference type="InterPro" id="IPR029058">
    <property type="entry name" value="AB_hydrolase_fold"/>
</dbReference>
<dbReference type="EMBL" id="SMFL01000014">
    <property type="protein sequence ID" value="TDE10767.1"/>
    <property type="molecule type" value="Genomic_DNA"/>
</dbReference>
<sequence>MPIFSRHPPDGLNANPLDTNFNYDLQNSLETSTTKKNVVYDGYQVDFTIVRPSNNSENLPVFVFIYSESGLAVNPEGHQRMLCNLVEISGVSAVFVHDDPEARQNPELYVFKVFAAVNWIAENGEQIQVDSNKIALVGSGCGSNIATIVSLMAACDQYPKISLQILMNPVFNVGKPPTWAKAGSGLPDRNNSGPGSGEWYDVSEIMRLPIQADKKQLSGLPKTIIHRVEDHIFQNEIDYFSCKLKDAGVQIGLHQFEERMQDIGLNDPTIDHYSQPAFLQVAQALRAHFA</sequence>
<protein>
    <submittedName>
        <fullName evidence="2">Alpha/beta hydrolase</fullName>
    </submittedName>
</protein>
<evidence type="ECO:0000259" key="1">
    <source>
        <dbReference type="Pfam" id="PF07859"/>
    </source>
</evidence>
<accession>A0A4R5DCP6</accession>
<proteinExistence type="predicted"/>
<evidence type="ECO:0000313" key="3">
    <source>
        <dbReference type="Proteomes" id="UP000294850"/>
    </source>
</evidence>
<dbReference type="GO" id="GO:0016787">
    <property type="term" value="F:hydrolase activity"/>
    <property type="evidence" value="ECO:0007669"/>
    <property type="project" value="UniProtKB-KW"/>
</dbReference>
<feature type="domain" description="Alpha/beta hydrolase fold-3" evidence="1">
    <location>
        <begin position="110"/>
        <end position="258"/>
    </location>
</feature>
<reference evidence="2 3" key="1">
    <citation type="submission" date="2019-03" db="EMBL/GenBank/DDBJ databases">
        <title>Dyadobacter AR-3-6 sp. nov., isolated from arctic soil.</title>
        <authorList>
            <person name="Chaudhary D.K."/>
        </authorList>
    </citation>
    <scope>NUCLEOTIDE SEQUENCE [LARGE SCALE GENOMIC DNA]</scope>
    <source>
        <strain evidence="2 3">AR-3-6</strain>
    </source>
</reference>
<dbReference type="SUPFAM" id="SSF53474">
    <property type="entry name" value="alpha/beta-Hydrolases"/>
    <property type="match status" value="1"/>
</dbReference>
<dbReference type="Pfam" id="PF07859">
    <property type="entry name" value="Abhydrolase_3"/>
    <property type="match status" value="1"/>
</dbReference>
<dbReference type="RefSeq" id="WP_131961476.1">
    <property type="nucleotide sequence ID" value="NZ_SMFL01000014.1"/>
</dbReference>
<evidence type="ECO:0000313" key="2">
    <source>
        <dbReference type="EMBL" id="TDE10767.1"/>
    </source>
</evidence>
<gene>
    <name evidence="2" type="ORF">E0F88_27220</name>
</gene>
<keyword evidence="3" id="KW-1185">Reference proteome</keyword>
<dbReference type="InterPro" id="IPR013094">
    <property type="entry name" value="AB_hydrolase_3"/>
</dbReference>